<comment type="caution">
    <text evidence="2">The sequence shown here is derived from an EMBL/GenBank/DDBJ whole genome shotgun (WGS) entry which is preliminary data.</text>
</comment>
<dbReference type="GO" id="GO:0030246">
    <property type="term" value="F:carbohydrate binding"/>
    <property type="evidence" value="ECO:0007669"/>
    <property type="project" value="TreeGrafter"/>
</dbReference>
<name>A0A645C5W7_9ZZZZ</name>
<dbReference type="PANTHER" id="PTHR33376:SF2">
    <property type="entry name" value="DICARBOXYLATE-BINDING PERIPLASMIC PROTEIN"/>
    <property type="match status" value="1"/>
</dbReference>
<evidence type="ECO:0000313" key="2">
    <source>
        <dbReference type="EMBL" id="MPM72381.1"/>
    </source>
</evidence>
<accession>A0A645C5W7</accession>
<reference evidence="2" key="1">
    <citation type="submission" date="2019-08" db="EMBL/GenBank/DDBJ databases">
        <authorList>
            <person name="Kucharzyk K."/>
            <person name="Murdoch R.W."/>
            <person name="Higgins S."/>
            <person name="Loffler F."/>
        </authorList>
    </citation>
    <scope>NUCLEOTIDE SEQUENCE</scope>
</reference>
<sequence length="159" mass="17660">MQSETAIKMVELLGGSAVPMSSSEVYTSRQSNLIDGAENNEFVLYTAGHGGVAKYYSYDAHTRVPDVVIMNDSVKERLSEEQYEAVLEAAEESTEYEKSVFKAAVEKEKETAVAEYGIVFNEVDIAPFQAAVEPLHDQFKNNATYSKLYDMIRAHADAE</sequence>
<keyword evidence="1" id="KW-0732">Signal</keyword>
<dbReference type="EMBL" id="VSSQ01024710">
    <property type="protein sequence ID" value="MPM72381.1"/>
    <property type="molecule type" value="Genomic_DNA"/>
</dbReference>
<dbReference type="InterPro" id="IPR038404">
    <property type="entry name" value="TRAP_DctP_sf"/>
</dbReference>
<dbReference type="Pfam" id="PF03480">
    <property type="entry name" value="DctP"/>
    <property type="match status" value="1"/>
</dbReference>
<dbReference type="InterPro" id="IPR018389">
    <property type="entry name" value="DctP_fam"/>
</dbReference>
<organism evidence="2">
    <name type="scientific">bioreactor metagenome</name>
    <dbReference type="NCBI Taxonomy" id="1076179"/>
    <lineage>
        <taxon>unclassified sequences</taxon>
        <taxon>metagenomes</taxon>
        <taxon>ecological metagenomes</taxon>
    </lineage>
</organism>
<dbReference type="NCBIfam" id="NF037995">
    <property type="entry name" value="TRAP_S1"/>
    <property type="match status" value="1"/>
</dbReference>
<evidence type="ECO:0000256" key="1">
    <source>
        <dbReference type="ARBA" id="ARBA00022729"/>
    </source>
</evidence>
<protein>
    <submittedName>
        <fullName evidence="2">Solute-binding protein</fullName>
    </submittedName>
</protein>
<dbReference type="GO" id="GO:0055085">
    <property type="term" value="P:transmembrane transport"/>
    <property type="evidence" value="ECO:0007669"/>
    <property type="project" value="InterPro"/>
</dbReference>
<proteinExistence type="predicted"/>
<dbReference type="Gene3D" id="3.40.190.170">
    <property type="entry name" value="Bacterial extracellular solute-binding protein, family 7"/>
    <property type="match status" value="1"/>
</dbReference>
<gene>
    <name evidence="2" type="primary">dctP_13</name>
    <name evidence="2" type="ORF">SDC9_119355</name>
</gene>
<dbReference type="PANTHER" id="PTHR33376">
    <property type="match status" value="1"/>
</dbReference>
<dbReference type="AlphaFoldDB" id="A0A645C5W7"/>